<sequence>MATVNPTNGAEDWFSWTRSSDTDPVALDPENVRAMFEAAITSRDRMLVVHVFGISSSTNHYLTDMLFGRQYCKARQL</sequence>
<organism evidence="1 2">
    <name type="scientific">Haloarcula marismortui ATCC 33800</name>
    <dbReference type="NCBI Taxonomy" id="662476"/>
    <lineage>
        <taxon>Archaea</taxon>
        <taxon>Methanobacteriati</taxon>
        <taxon>Methanobacteriota</taxon>
        <taxon>Stenosarchaea group</taxon>
        <taxon>Halobacteria</taxon>
        <taxon>Halobacteriales</taxon>
        <taxon>Haloarculaceae</taxon>
        <taxon>Haloarcula</taxon>
    </lineage>
</organism>
<gene>
    <name evidence="1" type="ORF">C436_21245</name>
</gene>
<dbReference type="EMBL" id="AOLR01000070">
    <property type="protein sequence ID" value="EMA07314.1"/>
    <property type="molecule type" value="Genomic_DNA"/>
</dbReference>
<protein>
    <submittedName>
        <fullName evidence="1">Uncharacterized protein</fullName>
    </submittedName>
</protein>
<proteinExistence type="predicted"/>
<dbReference type="Proteomes" id="UP000011659">
    <property type="component" value="Unassembled WGS sequence"/>
</dbReference>
<comment type="caution">
    <text evidence="1">The sequence shown here is derived from an EMBL/GenBank/DDBJ whole genome shotgun (WGS) entry which is preliminary data.</text>
</comment>
<keyword evidence="2" id="KW-1185">Reference proteome</keyword>
<reference evidence="1 2" key="1">
    <citation type="journal article" date="2014" name="PLoS Genet.">
        <title>Phylogenetically driven sequencing of extremely halophilic archaea reveals strategies for static and dynamic osmo-response.</title>
        <authorList>
            <person name="Becker E.A."/>
            <person name="Seitzer P.M."/>
            <person name="Tritt A."/>
            <person name="Larsen D."/>
            <person name="Krusor M."/>
            <person name="Yao A.I."/>
            <person name="Wu D."/>
            <person name="Madern D."/>
            <person name="Eisen J.A."/>
            <person name="Darling A.E."/>
            <person name="Facciotti M.T."/>
        </authorList>
    </citation>
    <scope>NUCLEOTIDE SEQUENCE [LARGE SCALE GENOMIC DNA]</scope>
    <source>
        <strain evidence="1 2">ATCC 33800</strain>
    </source>
</reference>
<dbReference type="AlphaFoldDB" id="M0JH24"/>
<evidence type="ECO:0000313" key="2">
    <source>
        <dbReference type="Proteomes" id="UP000011659"/>
    </source>
</evidence>
<name>M0JH24_9EURY</name>
<accession>M0JH24</accession>
<evidence type="ECO:0000313" key="1">
    <source>
        <dbReference type="EMBL" id="EMA07314.1"/>
    </source>
</evidence>